<dbReference type="EMBL" id="PQIB02000003">
    <property type="protein sequence ID" value="RLN30758.1"/>
    <property type="molecule type" value="Genomic_DNA"/>
</dbReference>
<organism evidence="3 4">
    <name type="scientific">Panicum miliaceum</name>
    <name type="common">Proso millet</name>
    <name type="synonym">Broomcorn millet</name>
    <dbReference type="NCBI Taxonomy" id="4540"/>
    <lineage>
        <taxon>Eukaryota</taxon>
        <taxon>Viridiplantae</taxon>
        <taxon>Streptophyta</taxon>
        <taxon>Embryophyta</taxon>
        <taxon>Tracheophyta</taxon>
        <taxon>Spermatophyta</taxon>
        <taxon>Magnoliopsida</taxon>
        <taxon>Liliopsida</taxon>
        <taxon>Poales</taxon>
        <taxon>Poaceae</taxon>
        <taxon>PACMAD clade</taxon>
        <taxon>Panicoideae</taxon>
        <taxon>Panicodae</taxon>
        <taxon>Paniceae</taxon>
        <taxon>Panicinae</taxon>
        <taxon>Panicum</taxon>
        <taxon>Panicum sect. Panicum</taxon>
    </lineage>
</organism>
<feature type="transmembrane region" description="Helical" evidence="2">
    <location>
        <begin position="85"/>
        <end position="102"/>
    </location>
</feature>
<reference evidence="4" key="1">
    <citation type="journal article" date="2019" name="Nat. Commun.">
        <title>The genome of broomcorn millet.</title>
        <authorList>
            <person name="Zou C."/>
            <person name="Miki D."/>
            <person name="Li D."/>
            <person name="Tang Q."/>
            <person name="Xiao L."/>
            <person name="Rajput S."/>
            <person name="Deng P."/>
            <person name="Jia W."/>
            <person name="Huang R."/>
            <person name="Zhang M."/>
            <person name="Sun Y."/>
            <person name="Hu J."/>
            <person name="Fu X."/>
            <person name="Schnable P.S."/>
            <person name="Li F."/>
            <person name="Zhang H."/>
            <person name="Feng B."/>
            <person name="Zhu X."/>
            <person name="Liu R."/>
            <person name="Schnable J.C."/>
            <person name="Zhu J.-K."/>
            <person name="Zhang H."/>
        </authorList>
    </citation>
    <scope>NUCLEOTIDE SEQUENCE [LARGE SCALE GENOMIC DNA]</scope>
</reference>
<dbReference type="Proteomes" id="UP000275267">
    <property type="component" value="Unassembled WGS sequence"/>
</dbReference>
<accession>A0A3L6T577</accession>
<gene>
    <name evidence="3" type="ORF">C2845_PM05G24580</name>
</gene>
<evidence type="ECO:0000256" key="2">
    <source>
        <dbReference type="SAM" id="Phobius"/>
    </source>
</evidence>
<keyword evidence="2" id="KW-1133">Transmembrane helix</keyword>
<comment type="caution">
    <text evidence="3">The sequence shown here is derived from an EMBL/GenBank/DDBJ whole genome shotgun (WGS) entry which is preliminary data.</text>
</comment>
<keyword evidence="4" id="KW-1185">Reference proteome</keyword>
<keyword evidence="2" id="KW-0812">Transmembrane</keyword>
<protein>
    <submittedName>
        <fullName evidence="3">Uncharacterized protein</fullName>
    </submittedName>
</protein>
<evidence type="ECO:0000313" key="3">
    <source>
        <dbReference type="EMBL" id="RLN30758.1"/>
    </source>
</evidence>
<feature type="region of interest" description="Disordered" evidence="1">
    <location>
        <begin position="1"/>
        <end position="45"/>
    </location>
</feature>
<keyword evidence="2" id="KW-0472">Membrane</keyword>
<evidence type="ECO:0000256" key="1">
    <source>
        <dbReference type="SAM" id="MobiDB-lite"/>
    </source>
</evidence>
<dbReference type="AlphaFoldDB" id="A0A3L6T577"/>
<evidence type="ECO:0000313" key="4">
    <source>
        <dbReference type="Proteomes" id="UP000275267"/>
    </source>
</evidence>
<sequence length="134" mass="15396">MPKQHERRTKRCFDTPQDDPDEGGSSHAYVDSGRTLRPRGQKRAATDDMKALVALVTQAMMRLTMKPSELSTGMERVRCNRTVMMKKMLLLIIVIMMMKMMATRTRMQMMLRHLSSTGHDILLVEDRQIILGMA</sequence>
<proteinExistence type="predicted"/>
<feature type="compositionally biased region" description="Basic residues" evidence="1">
    <location>
        <begin position="1"/>
        <end position="10"/>
    </location>
</feature>
<name>A0A3L6T577_PANMI</name>